<dbReference type="GO" id="GO:0016491">
    <property type="term" value="F:oxidoreductase activity"/>
    <property type="evidence" value="ECO:0007669"/>
    <property type="project" value="UniProtKB-KW"/>
</dbReference>
<evidence type="ECO:0000256" key="5">
    <source>
        <dbReference type="RuleBase" id="RU362075"/>
    </source>
</evidence>
<comment type="pathway">
    <text evidence="1 5">Carotenoid biosynthesis.</text>
</comment>
<dbReference type="AlphaFoldDB" id="A0A840XT57"/>
<evidence type="ECO:0000313" key="7">
    <source>
        <dbReference type="EMBL" id="MBB5689849.1"/>
    </source>
</evidence>
<evidence type="ECO:0000256" key="4">
    <source>
        <dbReference type="ARBA" id="ARBA00023002"/>
    </source>
</evidence>
<dbReference type="Pfam" id="PF01593">
    <property type="entry name" value="Amino_oxidase"/>
    <property type="match status" value="1"/>
</dbReference>
<dbReference type="Gene3D" id="3.50.50.60">
    <property type="entry name" value="FAD/NAD(P)-binding domain"/>
    <property type="match status" value="2"/>
</dbReference>
<dbReference type="NCBIfam" id="TIGR02734">
    <property type="entry name" value="crtI_fam"/>
    <property type="match status" value="1"/>
</dbReference>
<keyword evidence="3 5" id="KW-0125">Carotenoid biosynthesis</keyword>
<dbReference type="Proteomes" id="UP000562254">
    <property type="component" value="Unassembled WGS sequence"/>
</dbReference>
<evidence type="ECO:0000256" key="3">
    <source>
        <dbReference type="ARBA" id="ARBA00022746"/>
    </source>
</evidence>
<protein>
    <submittedName>
        <fullName evidence="7">1-hydroxycarotenoid 3,4-desaturase</fullName>
        <ecNumber evidence="7">1.3.99.27</ecNumber>
    </submittedName>
</protein>
<evidence type="ECO:0000256" key="1">
    <source>
        <dbReference type="ARBA" id="ARBA00004829"/>
    </source>
</evidence>
<dbReference type="InterPro" id="IPR014105">
    <property type="entry name" value="Carotenoid/retinoid_OxRdtase"/>
</dbReference>
<organism evidence="7 8">
    <name type="scientific">Neoroseomonas alkaliterrae</name>
    <dbReference type="NCBI Taxonomy" id="1452450"/>
    <lineage>
        <taxon>Bacteria</taxon>
        <taxon>Pseudomonadati</taxon>
        <taxon>Pseudomonadota</taxon>
        <taxon>Alphaproteobacteria</taxon>
        <taxon>Acetobacterales</taxon>
        <taxon>Acetobacteraceae</taxon>
        <taxon>Neoroseomonas</taxon>
    </lineage>
</organism>
<proteinExistence type="inferred from homology"/>
<comment type="similarity">
    <text evidence="2 5">Belongs to the carotenoid/retinoid oxidoreductase family.</text>
</comment>
<gene>
    <name evidence="7" type="ORF">FHS88_001975</name>
</gene>
<accession>A0A840XT57</accession>
<comment type="caution">
    <text evidence="7">The sequence shown here is derived from an EMBL/GenBank/DDBJ whole genome shotgun (WGS) entry which is preliminary data.</text>
</comment>
<reference evidence="7 8" key="1">
    <citation type="submission" date="2020-08" db="EMBL/GenBank/DDBJ databases">
        <title>Genomic Encyclopedia of Type Strains, Phase IV (KMG-IV): sequencing the most valuable type-strain genomes for metagenomic binning, comparative biology and taxonomic classification.</title>
        <authorList>
            <person name="Goeker M."/>
        </authorList>
    </citation>
    <scope>NUCLEOTIDE SEQUENCE [LARGE SCALE GENOMIC DNA]</scope>
    <source>
        <strain evidence="7 8">DSM 25895</strain>
    </source>
</reference>
<dbReference type="GO" id="GO:0016117">
    <property type="term" value="P:carotenoid biosynthetic process"/>
    <property type="evidence" value="ECO:0007669"/>
    <property type="project" value="UniProtKB-KW"/>
</dbReference>
<name>A0A840XT57_9PROT</name>
<dbReference type="NCBIfam" id="NF045637">
    <property type="entry name" value="carotdesatCrtDProt"/>
    <property type="match status" value="1"/>
</dbReference>
<evidence type="ECO:0000313" key="8">
    <source>
        <dbReference type="Proteomes" id="UP000562254"/>
    </source>
</evidence>
<dbReference type="PRINTS" id="PR00419">
    <property type="entry name" value="ADXRDTASE"/>
</dbReference>
<dbReference type="SUPFAM" id="SSF51905">
    <property type="entry name" value="FAD/NAD(P)-binding domain"/>
    <property type="match status" value="1"/>
</dbReference>
<dbReference type="InterPro" id="IPR054841">
    <property type="entry name" value="carotdesatCrtD"/>
</dbReference>
<keyword evidence="4 5" id="KW-0560">Oxidoreductase</keyword>
<sequence length="509" mass="53962">MADPRIVVIGAGMGGLAAAADLARRGAEVTVVERASAPGGKMRQVAVSGVAMDAGPTVFTMKWVFDALFGEAGRRFEDHVTLHRATILARHAWRRGGRLDLFADRERSADAIGAFAGAREAAGYRALCRRSADIHRTLLGTFIAAERPSQFDLVRRVGVGRLDALLRTTPFSTLWQALGEHFSDIRLRQLFARYATYVGCSPFAAPATLMLIAHVEQEGVWLVEGGMRRVAEAIQGLAEAQGATFRFGTAASRIIVERGRVAGVLLADGERLPADAVVFNGAPEALATGLLGDAVRAAVSPVPRQDRTLSAVTWCAHAPGSGFPLEHHNVFFAEDYAAEFDAVFRRRAIVAAPTVYLCAQDRGGTTHPAEGSPERMLLLVNAPPDGDRSTMDAEQREALTGRVLGLLRECGLTLDLSDSNTRMTTPAEFEALFPASGGALYGRLGHGFNGSFSRPGARSAVPGLYLAGGGVHPGPGVPMATLSGRLAAARLLEDRAGRRSSVIALPVPG</sequence>
<dbReference type="RefSeq" id="WP_184484073.1">
    <property type="nucleotide sequence ID" value="NZ_JAAEDJ010000011.1"/>
</dbReference>
<dbReference type="EMBL" id="JACIJE010000005">
    <property type="protein sequence ID" value="MBB5689849.1"/>
    <property type="molecule type" value="Genomic_DNA"/>
</dbReference>
<dbReference type="InterPro" id="IPR002937">
    <property type="entry name" value="Amino_oxidase"/>
</dbReference>
<dbReference type="PANTHER" id="PTHR43734">
    <property type="entry name" value="PHYTOENE DESATURASE"/>
    <property type="match status" value="1"/>
</dbReference>
<dbReference type="InterPro" id="IPR036188">
    <property type="entry name" value="FAD/NAD-bd_sf"/>
</dbReference>
<evidence type="ECO:0000259" key="6">
    <source>
        <dbReference type="Pfam" id="PF01593"/>
    </source>
</evidence>
<keyword evidence="8" id="KW-1185">Reference proteome</keyword>
<dbReference type="PANTHER" id="PTHR43734:SF7">
    <property type="entry name" value="4,4'-DIAPONEUROSPORENE OXYGENASE"/>
    <property type="match status" value="1"/>
</dbReference>
<dbReference type="EC" id="1.3.99.27" evidence="7"/>
<evidence type="ECO:0000256" key="2">
    <source>
        <dbReference type="ARBA" id="ARBA00006046"/>
    </source>
</evidence>
<feature type="domain" description="Amine oxidase" evidence="6">
    <location>
        <begin position="13"/>
        <end position="492"/>
    </location>
</feature>